<feature type="coiled-coil region" evidence="1">
    <location>
        <begin position="12"/>
        <end position="39"/>
    </location>
</feature>
<dbReference type="AlphaFoldDB" id="A0A8W8I4R1"/>
<dbReference type="Proteomes" id="UP000005408">
    <property type="component" value="Unassembled WGS sequence"/>
</dbReference>
<proteinExistence type="predicted"/>
<evidence type="ECO:0000313" key="4">
    <source>
        <dbReference type="EnsemblMetazoa" id="G12519.7:cds"/>
    </source>
</evidence>
<keyword evidence="1" id="KW-0175">Coiled coil</keyword>
<dbReference type="GO" id="GO:0046872">
    <property type="term" value="F:metal ion binding"/>
    <property type="evidence" value="ECO:0007669"/>
    <property type="project" value="InterPro"/>
</dbReference>
<accession>A0A8W8I4R1</accession>
<dbReference type="SUPFAM" id="SSF53300">
    <property type="entry name" value="vWA-like"/>
    <property type="match status" value="1"/>
</dbReference>
<dbReference type="OrthoDB" id="438049at2759"/>
<evidence type="ECO:0000259" key="3">
    <source>
        <dbReference type="PROSITE" id="PS51416"/>
    </source>
</evidence>
<dbReference type="GO" id="GO:0016567">
    <property type="term" value="P:protein ubiquitination"/>
    <property type="evidence" value="ECO:0007669"/>
    <property type="project" value="InterPro"/>
</dbReference>
<name>A0A8W8I4R1_MAGGI</name>
<dbReference type="GO" id="GO:0004842">
    <property type="term" value="F:ubiquitin-protein transferase activity"/>
    <property type="evidence" value="ECO:0007669"/>
    <property type="project" value="InterPro"/>
</dbReference>
<evidence type="ECO:0008006" key="6">
    <source>
        <dbReference type="Google" id="ProtNLM"/>
    </source>
</evidence>
<dbReference type="InterPro" id="IPR036465">
    <property type="entry name" value="vWFA_dom_sf"/>
</dbReference>
<evidence type="ECO:0000259" key="2">
    <source>
        <dbReference type="PROSITE" id="PS50234"/>
    </source>
</evidence>
<dbReference type="PANTHER" id="PTHR24202:SF4">
    <property type="entry name" value="E3 UBIQUITIN-PROTEIN LIGASE MIB2-RELATED"/>
    <property type="match status" value="1"/>
</dbReference>
<dbReference type="Pfam" id="PF13519">
    <property type="entry name" value="VWA_2"/>
    <property type="match status" value="1"/>
</dbReference>
<dbReference type="EnsemblMetazoa" id="G12519.7">
    <property type="protein sequence ID" value="G12519.7:cds"/>
    <property type="gene ID" value="G12519"/>
</dbReference>
<dbReference type="InterPro" id="IPR010606">
    <property type="entry name" value="Mib_Herc2"/>
</dbReference>
<dbReference type="Gene3D" id="2.30.30.40">
    <property type="entry name" value="SH3 Domains"/>
    <property type="match status" value="2"/>
</dbReference>
<reference evidence="4" key="1">
    <citation type="submission" date="2022-08" db="UniProtKB">
        <authorList>
            <consortium name="EnsemblMetazoa"/>
        </authorList>
    </citation>
    <scope>IDENTIFICATION</scope>
    <source>
        <strain evidence="4">05x7-T-G4-1.051#20</strain>
    </source>
</reference>
<sequence length="465" mass="52619">MDKLLTDLLKKYKSTEEVLKQSQVTLEALTQQLNCFENKLQHGNGICSAFVLDTSETMAGEGFRQMKKAVFNILDEYSALNLDDNVAVIACGAETKVLHYFSNDYTSIKKCFKSIDCIGPPQLEAGIDLTLSCIKHRGGGTVYLHPLEIRPRVVVISNGNPTDKSDPKETTTNSQTFQRLFSLAEREGKVNPFTFIPVGNSPNYCLLGALAIAAKGGRLIGWKEARQYARLSLNFRVAGKLLSQFRGETLTEDIVRTRYSSFGHGDEDDINQVCEILNEKEVYGKLCKENKQKQYASMPSIGTRVRRGEDWQYGNQDSYGVGTVTGHCDKAGWIFVEWDNGQTFDYRYGNNGLMEAYDLTVCDEPRHIPENQTIATGCLVRRGYDWQWGDQDGSEESIGTVYRVEGRGEVYVIWPNGVKSNYRFGYKNKYDLLLCDPRDPEIMQLYQFQKEMFSDKKSTSSENKQ</sequence>
<dbReference type="GO" id="GO:0005737">
    <property type="term" value="C:cytoplasm"/>
    <property type="evidence" value="ECO:0007669"/>
    <property type="project" value="TreeGrafter"/>
</dbReference>
<evidence type="ECO:0000313" key="5">
    <source>
        <dbReference type="Proteomes" id="UP000005408"/>
    </source>
</evidence>
<feature type="domain" description="MIB/HERC2" evidence="3">
    <location>
        <begin position="290"/>
        <end position="365"/>
    </location>
</feature>
<dbReference type="InterPro" id="IPR037252">
    <property type="entry name" value="Mib_Herc2_sf"/>
</dbReference>
<organism evidence="4 5">
    <name type="scientific">Magallana gigas</name>
    <name type="common">Pacific oyster</name>
    <name type="synonym">Crassostrea gigas</name>
    <dbReference type="NCBI Taxonomy" id="29159"/>
    <lineage>
        <taxon>Eukaryota</taxon>
        <taxon>Metazoa</taxon>
        <taxon>Spiralia</taxon>
        <taxon>Lophotrochozoa</taxon>
        <taxon>Mollusca</taxon>
        <taxon>Bivalvia</taxon>
        <taxon>Autobranchia</taxon>
        <taxon>Pteriomorphia</taxon>
        <taxon>Ostreida</taxon>
        <taxon>Ostreoidea</taxon>
        <taxon>Ostreidae</taxon>
        <taxon>Magallana</taxon>
    </lineage>
</organism>
<dbReference type="SUPFAM" id="SSF159034">
    <property type="entry name" value="Mib/herc2 domain-like"/>
    <property type="match status" value="2"/>
</dbReference>
<feature type="domain" description="MIB/HERC2" evidence="3">
    <location>
        <begin position="366"/>
        <end position="438"/>
    </location>
</feature>
<dbReference type="Pfam" id="PF06701">
    <property type="entry name" value="MIB_HERC2"/>
    <property type="match status" value="2"/>
</dbReference>
<dbReference type="SMART" id="SM00327">
    <property type="entry name" value="VWA"/>
    <property type="match status" value="1"/>
</dbReference>
<dbReference type="PANTHER" id="PTHR24202">
    <property type="entry name" value="E3 UBIQUITIN-PROTEIN LIGASE MIB2"/>
    <property type="match status" value="1"/>
</dbReference>
<feature type="domain" description="VWFA" evidence="2">
    <location>
        <begin position="47"/>
        <end position="254"/>
    </location>
</feature>
<dbReference type="InterPro" id="IPR002035">
    <property type="entry name" value="VWF_A"/>
</dbReference>
<evidence type="ECO:0000256" key="1">
    <source>
        <dbReference type="SAM" id="Coils"/>
    </source>
</evidence>
<dbReference type="PROSITE" id="PS51416">
    <property type="entry name" value="MIB_HERC2"/>
    <property type="match status" value="2"/>
</dbReference>
<dbReference type="CDD" id="cd00198">
    <property type="entry name" value="vWFA"/>
    <property type="match status" value="1"/>
</dbReference>
<dbReference type="PROSITE" id="PS50234">
    <property type="entry name" value="VWFA"/>
    <property type="match status" value="1"/>
</dbReference>
<dbReference type="Gene3D" id="3.40.50.410">
    <property type="entry name" value="von Willebrand factor, type A domain"/>
    <property type="match status" value="1"/>
</dbReference>
<keyword evidence="5" id="KW-1185">Reference proteome</keyword>
<protein>
    <recommendedName>
        <fullName evidence="6">E3 ubiquitin-protein ligase HERC2</fullName>
    </recommendedName>
</protein>